<dbReference type="PROSITE" id="PS51440">
    <property type="entry name" value="TIM_2"/>
    <property type="match status" value="1"/>
</dbReference>
<evidence type="ECO:0000313" key="2">
    <source>
        <dbReference type="EMBL" id="SEA55100.1"/>
    </source>
</evidence>
<accession>A0AB38A0W7</accession>
<dbReference type="GO" id="GO:0004807">
    <property type="term" value="F:triose-phosphate isomerase activity"/>
    <property type="evidence" value="ECO:0007669"/>
    <property type="project" value="InterPro"/>
</dbReference>
<evidence type="ECO:0000256" key="1">
    <source>
        <dbReference type="ARBA" id="ARBA00023235"/>
    </source>
</evidence>
<dbReference type="InterPro" id="IPR013785">
    <property type="entry name" value="Aldolase_TIM"/>
</dbReference>
<dbReference type="EMBL" id="FNQH01000003">
    <property type="protein sequence ID" value="SEA55100.1"/>
    <property type="molecule type" value="Genomic_DNA"/>
</dbReference>
<dbReference type="SUPFAM" id="SSF51351">
    <property type="entry name" value="Triosephosphate isomerase (TIM)"/>
    <property type="match status" value="1"/>
</dbReference>
<keyword evidence="1 2" id="KW-0413">Isomerase</keyword>
<name>A0AB38A0W7_9LACT</name>
<gene>
    <name evidence="2" type="ORF">SAMN04488525_103416</name>
</gene>
<dbReference type="Pfam" id="PF00121">
    <property type="entry name" value="TIM"/>
    <property type="match status" value="1"/>
</dbReference>
<evidence type="ECO:0000313" key="3">
    <source>
        <dbReference type="Proteomes" id="UP000199042"/>
    </source>
</evidence>
<dbReference type="AlphaFoldDB" id="A0AB38A0W7"/>
<organism evidence="2 3">
    <name type="scientific">Trichococcus collinsii</name>
    <dbReference type="NCBI Taxonomy" id="157076"/>
    <lineage>
        <taxon>Bacteria</taxon>
        <taxon>Bacillati</taxon>
        <taxon>Bacillota</taxon>
        <taxon>Bacilli</taxon>
        <taxon>Lactobacillales</taxon>
        <taxon>Carnobacteriaceae</taxon>
        <taxon>Trichococcus</taxon>
    </lineage>
</organism>
<protein>
    <submittedName>
        <fullName evidence="2">Triosephosphate isomerase</fullName>
    </submittedName>
</protein>
<keyword evidence="3" id="KW-1185">Reference proteome</keyword>
<dbReference type="NCBIfam" id="NF003302">
    <property type="entry name" value="PRK04302.1"/>
    <property type="match status" value="1"/>
</dbReference>
<sequence length="234" mass="25226">MNTKRKLRTPFFVVNPKAYLYGEKALSLAQAADALAEKHDIDILFTVQHVDVTKIRQATEHIFITVQHLDGIQVGRGMGYILPEALSEAGVDATFLNHAEHQMELGELVKAIKRSDELGILTIACADSIEEARAIALLSPDVMVCEPTALIGTGQASDDSYKIETNKVVREINPDILMLQAAGISSVKDVEDALLTGADGTGGTSGIVCATDPADIMRQMIEKVVEIKEGQAVK</sequence>
<reference evidence="2 3" key="1">
    <citation type="submission" date="2016-10" db="EMBL/GenBank/DDBJ databases">
        <authorList>
            <person name="Varghese N."/>
            <person name="Submissions S."/>
        </authorList>
    </citation>
    <scope>NUCLEOTIDE SEQUENCE [LARGE SCALE GENOMIC DNA]</scope>
    <source>
        <strain evidence="2 3">DSM 14526</strain>
    </source>
</reference>
<dbReference type="InterPro" id="IPR035990">
    <property type="entry name" value="TIM_sf"/>
</dbReference>
<dbReference type="Gene3D" id="3.20.20.70">
    <property type="entry name" value="Aldolase class I"/>
    <property type="match status" value="1"/>
</dbReference>
<proteinExistence type="predicted"/>
<dbReference type="Proteomes" id="UP000199042">
    <property type="component" value="Unassembled WGS sequence"/>
</dbReference>
<comment type="caution">
    <text evidence="2">The sequence shown here is derived from an EMBL/GenBank/DDBJ whole genome shotgun (WGS) entry which is preliminary data.</text>
</comment>
<dbReference type="InterPro" id="IPR000652">
    <property type="entry name" value="Triosephosphate_isomerase"/>
</dbReference>
<dbReference type="RefSeq" id="WP_086985872.1">
    <property type="nucleotide sequence ID" value="NZ_FJNA01000001.1"/>
</dbReference>